<dbReference type="PANTHER" id="PTHR11851">
    <property type="entry name" value="METALLOPROTEASE"/>
    <property type="match status" value="1"/>
</dbReference>
<dbReference type="InterPro" id="IPR050361">
    <property type="entry name" value="MPP/UQCRC_Complex"/>
</dbReference>
<dbReference type="KEGG" id="dko:I596_3320"/>
<keyword evidence="5" id="KW-1185">Reference proteome</keyword>
<organism evidence="4 5">
    <name type="scientific">Dokdonella koreensis DS-123</name>
    <dbReference type="NCBI Taxonomy" id="1300342"/>
    <lineage>
        <taxon>Bacteria</taxon>
        <taxon>Pseudomonadati</taxon>
        <taxon>Pseudomonadota</taxon>
        <taxon>Gammaproteobacteria</taxon>
        <taxon>Lysobacterales</taxon>
        <taxon>Rhodanobacteraceae</taxon>
        <taxon>Dokdonella</taxon>
    </lineage>
</organism>
<feature type="signal peptide" evidence="1">
    <location>
        <begin position="1"/>
        <end position="26"/>
    </location>
</feature>
<dbReference type="GO" id="GO:0046872">
    <property type="term" value="F:metal ion binding"/>
    <property type="evidence" value="ECO:0007669"/>
    <property type="project" value="InterPro"/>
</dbReference>
<keyword evidence="1" id="KW-0732">Signal</keyword>
<protein>
    <submittedName>
        <fullName evidence="4">Zinc protease</fullName>
    </submittedName>
</protein>
<accession>A0A160DX92</accession>
<dbReference type="AlphaFoldDB" id="A0A160DX92"/>
<feature type="domain" description="Peptidase M16 N-terminal" evidence="2">
    <location>
        <begin position="68"/>
        <end position="205"/>
    </location>
</feature>
<dbReference type="Proteomes" id="UP000076830">
    <property type="component" value="Chromosome"/>
</dbReference>
<dbReference type="STRING" id="1300342.I596_3320"/>
<feature type="domain" description="Peptidase M16 C-terminal" evidence="3">
    <location>
        <begin position="215"/>
        <end position="390"/>
    </location>
</feature>
<dbReference type="Pfam" id="PF05193">
    <property type="entry name" value="Peptidase_M16_C"/>
    <property type="match status" value="1"/>
</dbReference>
<reference evidence="4 5" key="1">
    <citation type="submission" date="2016-04" db="EMBL/GenBank/DDBJ databases">
        <title>Complete genome sequence of Dokdonella koreensis DS-123T.</title>
        <authorList>
            <person name="Kim J.F."/>
            <person name="Lee H."/>
            <person name="Kwak M.-J."/>
        </authorList>
    </citation>
    <scope>NUCLEOTIDE SEQUENCE [LARGE SCALE GENOMIC DNA]</scope>
    <source>
        <strain evidence="4 5">DS-123</strain>
    </source>
</reference>
<dbReference type="InterPro" id="IPR011765">
    <property type="entry name" value="Pept_M16_N"/>
</dbReference>
<evidence type="ECO:0000259" key="3">
    <source>
        <dbReference type="Pfam" id="PF05193"/>
    </source>
</evidence>
<sequence length="478" mass="49609">MRTTFKTLAFQFLSAGVVLAAGSAGAAEVALPKDLPPYGNDKPLPVPAITQKALPNGLAVWVLPRTDGPPKVDLVLAVRGGKAADATELPAMSDLLAALLTEGTKTRSSVQIAEQLQAIGASLGASAGNDGITVAASGLASGAERLVDLLADVSLNASFPETEVKLAKVNALQELKAAEAEPDYQANRAIARAVYGDHPYGRTLATESSIEKTDRATLAAAHAARFRPDQALLVISGRIDVDTALKLATAAFGSWKGQGTAPAAVAAAPREAKPQHVLVERSGSVQSAVRLGRPVFAANDADEIPAALANTVLGGGGLDTRLNRNLREEKGYTYGAYSSFSIAQRGGAFTSGADVRNAVTGAAVGEFVKELQRLVDEPVGAAELERAKRAAAGSYLFRNQLQAAVARSLAGNWLAGRPPEYLGQFVPRTREVTSAQIQAVARKYFDPKTLSVVVVGDKAVADQLKPYGTFAPAAAAGR</sequence>
<proteinExistence type="predicted"/>
<dbReference type="InterPro" id="IPR007863">
    <property type="entry name" value="Peptidase_M16_C"/>
</dbReference>
<dbReference type="GO" id="GO:0006508">
    <property type="term" value="P:proteolysis"/>
    <property type="evidence" value="ECO:0007669"/>
    <property type="project" value="UniProtKB-KW"/>
</dbReference>
<name>A0A160DX92_9GAMM</name>
<evidence type="ECO:0000313" key="5">
    <source>
        <dbReference type="Proteomes" id="UP000076830"/>
    </source>
</evidence>
<keyword evidence="4" id="KW-0645">Protease</keyword>
<evidence type="ECO:0000259" key="2">
    <source>
        <dbReference type="Pfam" id="PF00675"/>
    </source>
</evidence>
<dbReference type="PANTHER" id="PTHR11851:SF224">
    <property type="entry name" value="PROCESSING PROTEASE"/>
    <property type="match status" value="1"/>
</dbReference>
<evidence type="ECO:0000313" key="4">
    <source>
        <dbReference type="EMBL" id="ANB19309.1"/>
    </source>
</evidence>
<dbReference type="RefSeq" id="WP_067649994.1">
    <property type="nucleotide sequence ID" value="NZ_CP015249.1"/>
</dbReference>
<dbReference type="EMBL" id="CP015249">
    <property type="protein sequence ID" value="ANB19309.1"/>
    <property type="molecule type" value="Genomic_DNA"/>
</dbReference>
<keyword evidence="4" id="KW-0378">Hydrolase</keyword>
<gene>
    <name evidence="4" type="ORF">I596_3320</name>
</gene>
<feature type="chain" id="PRO_5007813236" evidence="1">
    <location>
        <begin position="27"/>
        <end position="478"/>
    </location>
</feature>
<dbReference type="GO" id="GO:0008233">
    <property type="term" value="F:peptidase activity"/>
    <property type="evidence" value="ECO:0007669"/>
    <property type="project" value="UniProtKB-KW"/>
</dbReference>
<evidence type="ECO:0000256" key="1">
    <source>
        <dbReference type="SAM" id="SignalP"/>
    </source>
</evidence>
<dbReference type="InterPro" id="IPR011249">
    <property type="entry name" value="Metalloenz_LuxS/M16"/>
</dbReference>
<dbReference type="Pfam" id="PF00675">
    <property type="entry name" value="Peptidase_M16"/>
    <property type="match status" value="1"/>
</dbReference>
<dbReference type="Gene3D" id="3.30.830.10">
    <property type="entry name" value="Metalloenzyme, LuxS/M16 peptidase-like"/>
    <property type="match status" value="2"/>
</dbReference>
<dbReference type="SUPFAM" id="SSF63411">
    <property type="entry name" value="LuxS/MPP-like metallohydrolase"/>
    <property type="match status" value="2"/>
</dbReference>